<dbReference type="PRINTS" id="PR00702">
    <property type="entry name" value="ACRIFLAVINRP"/>
</dbReference>
<evidence type="ECO:0000256" key="6">
    <source>
        <dbReference type="SAM" id="MobiDB-lite"/>
    </source>
</evidence>
<evidence type="ECO:0000256" key="3">
    <source>
        <dbReference type="ARBA" id="ARBA00022692"/>
    </source>
</evidence>
<dbReference type="GO" id="GO:0005886">
    <property type="term" value="C:plasma membrane"/>
    <property type="evidence" value="ECO:0007669"/>
    <property type="project" value="UniProtKB-SubCell"/>
</dbReference>
<keyword evidence="5 7" id="KW-0472">Membrane</keyword>
<dbReference type="EMBL" id="JYJA01000038">
    <property type="protein sequence ID" value="KJL41091.1"/>
    <property type="molecule type" value="Genomic_DNA"/>
</dbReference>
<feature type="transmembrane region" description="Helical" evidence="7">
    <location>
        <begin position="206"/>
        <end position="225"/>
    </location>
</feature>
<feature type="transmembrane region" description="Helical" evidence="7">
    <location>
        <begin position="310"/>
        <end position="334"/>
    </location>
</feature>
<comment type="caution">
    <text evidence="9">The sequence shown here is derived from an EMBL/GenBank/DDBJ whole genome shotgun (WGS) entry which is preliminary data.</text>
</comment>
<dbReference type="GO" id="GO:0022857">
    <property type="term" value="F:transmembrane transporter activity"/>
    <property type="evidence" value="ECO:0007669"/>
    <property type="project" value="InterPro"/>
</dbReference>
<dbReference type="InterPro" id="IPR000731">
    <property type="entry name" value="SSD"/>
</dbReference>
<keyword evidence="4 7" id="KW-1133">Transmembrane helix</keyword>
<dbReference type="AlphaFoldDB" id="A0A0M2H8Z2"/>
<feature type="transmembrane region" description="Helical" evidence="7">
    <location>
        <begin position="617"/>
        <end position="638"/>
    </location>
</feature>
<dbReference type="PROSITE" id="PS50156">
    <property type="entry name" value="SSD"/>
    <property type="match status" value="1"/>
</dbReference>
<dbReference type="Pfam" id="PF03176">
    <property type="entry name" value="MMPL"/>
    <property type="match status" value="2"/>
</dbReference>
<feature type="transmembrane region" description="Helical" evidence="7">
    <location>
        <begin position="590"/>
        <end position="610"/>
    </location>
</feature>
<dbReference type="Gene3D" id="1.20.1640.10">
    <property type="entry name" value="Multidrug efflux transporter AcrB transmembrane domain"/>
    <property type="match status" value="2"/>
</dbReference>
<feature type="transmembrane region" description="Helical" evidence="7">
    <location>
        <begin position="700"/>
        <end position="722"/>
    </location>
</feature>
<keyword evidence="2" id="KW-1003">Cell membrane</keyword>
<feature type="transmembrane region" description="Helical" evidence="7">
    <location>
        <begin position="18"/>
        <end position="38"/>
    </location>
</feature>
<feature type="transmembrane region" description="Helical" evidence="7">
    <location>
        <begin position="433"/>
        <end position="455"/>
    </location>
</feature>
<feature type="transmembrane region" description="Helical" evidence="7">
    <location>
        <begin position="179"/>
        <end position="199"/>
    </location>
</feature>
<dbReference type="InterPro" id="IPR050545">
    <property type="entry name" value="Mycobact_MmpL"/>
</dbReference>
<proteinExistence type="predicted"/>
<evidence type="ECO:0000256" key="2">
    <source>
        <dbReference type="ARBA" id="ARBA00022475"/>
    </source>
</evidence>
<evidence type="ECO:0000313" key="9">
    <source>
        <dbReference type="EMBL" id="KJL41091.1"/>
    </source>
</evidence>
<dbReference type="OrthoDB" id="7051771at2"/>
<dbReference type="InterPro" id="IPR001036">
    <property type="entry name" value="Acrflvin-R"/>
</dbReference>
<evidence type="ECO:0000259" key="8">
    <source>
        <dbReference type="PROSITE" id="PS50156"/>
    </source>
</evidence>
<sequence length="974" mass="99886">MSSALYTLGRWAFRARGLVLGVWIALLMALFAGAALLGTGTDNTYTIPGTESQEALDALGRTFPQVSGGSAQLIAVAPPGGSATDPDFEAAVEASVDAIAEIPQVSSATSPYGQAASANISTDGDAALVPIQLTVSGTAVHASTGEALQDAGAALQDALPTGSEVSVGGQLFSQSSTGISITELIGIGVAFAVLVFTFASLVAAGLPLVTAIVGVGASLSIVLIATRFTTITSTTPLLALMLGLAVGIDYALFVLARHQDQLKEGVEPEEAAARAIATSGSAVVFAALTVIIALLGLVVAGIPFLTTMGVAAAVAVALAVLVSLTLTPALLAFAKWRVVPRRYRPARHTDAAAVVDVEAPADAVDDEGEKPPLDDAEVALIDPAEAEADAEEATDAAAPGDATDPEGAHAVPAETPRAPGRFFRGWVRTVTRWPLVTVMLIVGLLACAALPAAHLRLALPDAGSMEEGEPGRETYDLIAEHFGPGYNGPLLVTGSVIESTDPVGLMDDLGAEIATVDGVASVPLTTPNETGDTGIVQVIPEGGPDSVATAKLVATLRGLHGHFETEYGVDLSVTGYTAAGIDISERLAGALLPFGILVVGLSLVLLAMVFRSIVVPITAALGYVLSIGAAFGLTTLVFVDGVFADALNVASVGTVISFMPIILMGVLFGLAMDYEVFLVSRMREDYVHHGEPVRAVHDGFAASARVVTAAATIMFAVFVAFVPEGDANIQPIAFGLAVGVVIDAFLVRMTLIPAVLVLFGHHAWWMPAWLDRLLPSFDVEGEGLAEELALADWPDRDLALAAEGARAHAHECTLDAELASGGILVIEGADAAERRAMLAALCGRAELAEGRVRVAGFVLPARTTTVRARTSYWRVPPNGGGLDLALDSGPALVFVDGLDDVGSPSALRRVRAELTAARAADPSLAMVVAARDSVDVEPALPADAVPFVVRLAGGDRDRRLVAARGASAAPAGSD</sequence>
<dbReference type="PANTHER" id="PTHR33406">
    <property type="entry name" value="MEMBRANE PROTEIN MJ1562-RELATED"/>
    <property type="match status" value="1"/>
</dbReference>
<evidence type="ECO:0000256" key="1">
    <source>
        <dbReference type="ARBA" id="ARBA00004651"/>
    </source>
</evidence>
<feature type="transmembrane region" description="Helical" evidence="7">
    <location>
        <begin position="734"/>
        <end position="759"/>
    </location>
</feature>
<dbReference type="PATRIC" id="fig|69370.6.peg.3061"/>
<keyword evidence="10" id="KW-1185">Reference proteome</keyword>
<feature type="transmembrane region" description="Helical" evidence="7">
    <location>
        <begin position="658"/>
        <end position="679"/>
    </location>
</feature>
<evidence type="ECO:0000256" key="7">
    <source>
        <dbReference type="SAM" id="Phobius"/>
    </source>
</evidence>
<comment type="subcellular location">
    <subcellularLocation>
        <location evidence="1">Cell membrane</location>
        <topology evidence="1">Multi-pass membrane protein</topology>
    </subcellularLocation>
</comment>
<feature type="region of interest" description="Disordered" evidence="6">
    <location>
        <begin position="389"/>
        <end position="416"/>
    </location>
</feature>
<dbReference type="RefSeq" id="WP_052676863.1">
    <property type="nucleotide sequence ID" value="NZ_JYJA01000038.1"/>
</dbReference>
<dbReference type="InterPro" id="IPR004869">
    <property type="entry name" value="MMPL_dom"/>
</dbReference>
<keyword evidence="3 7" id="KW-0812">Transmembrane</keyword>
<feature type="transmembrane region" description="Helical" evidence="7">
    <location>
        <begin position="276"/>
        <end position="304"/>
    </location>
</feature>
<evidence type="ECO:0000256" key="5">
    <source>
        <dbReference type="ARBA" id="ARBA00023136"/>
    </source>
</evidence>
<evidence type="ECO:0000313" key="10">
    <source>
        <dbReference type="Proteomes" id="UP000034098"/>
    </source>
</evidence>
<protein>
    <submittedName>
        <fullName evidence="9">Membrane protein YdfJ</fullName>
    </submittedName>
</protein>
<feature type="transmembrane region" description="Helical" evidence="7">
    <location>
        <begin position="237"/>
        <end position="256"/>
    </location>
</feature>
<evidence type="ECO:0000256" key="4">
    <source>
        <dbReference type="ARBA" id="ARBA00022989"/>
    </source>
</evidence>
<dbReference type="PANTHER" id="PTHR33406:SF13">
    <property type="entry name" value="MEMBRANE PROTEIN YDFJ"/>
    <property type="match status" value="1"/>
</dbReference>
<dbReference type="SUPFAM" id="SSF82866">
    <property type="entry name" value="Multidrug efflux transporter AcrB transmembrane domain"/>
    <property type="match status" value="2"/>
</dbReference>
<accession>A0A0M2H8Z2</accession>
<reference evidence="9 10" key="1">
    <citation type="submission" date="2015-02" db="EMBL/GenBank/DDBJ databases">
        <title>Draft genome sequences of ten Microbacterium spp. with emphasis on heavy metal contaminated environments.</title>
        <authorList>
            <person name="Corretto E."/>
        </authorList>
    </citation>
    <scope>NUCLEOTIDE SEQUENCE [LARGE SCALE GENOMIC DNA]</scope>
    <source>
        <strain evidence="9 10">DSM 8608</strain>
    </source>
</reference>
<feature type="domain" description="SSD" evidence="8">
    <location>
        <begin position="201"/>
        <end position="333"/>
    </location>
</feature>
<dbReference type="Proteomes" id="UP000034098">
    <property type="component" value="Unassembled WGS sequence"/>
</dbReference>
<name>A0A0M2H8Z2_MICTR</name>
<organism evidence="9 10">
    <name type="scientific">Microbacterium trichothecenolyticum</name>
    <name type="common">Aureobacterium trichothecenolyticum</name>
    <dbReference type="NCBI Taxonomy" id="69370"/>
    <lineage>
        <taxon>Bacteria</taxon>
        <taxon>Bacillati</taxon>
        <taxon>Actinomycetota</taxon>
        <taxon>Actinomycetes</taxon>
        <taxon>Micrococcales</taxon>
        <taxon>Microbacteriaceae</taxon>
        <taxon>Microbacterium</taxon>
    </lineage>
</organism>
<gene>
    <name evidence="9" type="primary">ydfJ_2</name>
    <name evidence="9" type="ORF">RS82_03007</name>
</gene>